<dbReference type="EMBL" id="ADKX01000024">
    <property type="protein sequence ID" value="EFW05402.1"/>
    <property type="molecule type" value="Genomic_DNA"/>
</dbReference>
<protein>
    <submittedName>
        <fullName evidence="2">Uncharacterized protein</fullName>
    </submittedName>
</protein>
<reference evidence="2 3" key="1">
    <citation type="submission" date="2010-12" db="EMBL/GenBank/DDBJ databases">
        <title>The Genome Sequence of Coprobacillus sp. strain 29_1.</title>
        <authorList>
            <consortium name="The Broad Institute Genome Sequencing Platform"/>
            <person name="Earl A."/>
            <person name="Ward D."/>
            <person name="Feldgarden M."/>
            <person name="Gevers D."/>
            <person name="Daigneault M."/>
            <person name="Sibley C.D."/>
            <person name="White A."/>
            <person name="Strauss J."/>
            <person name="Allen-Vercoe E."/>
            <person name="Young S.K."/>
            <person name="Zeng Q."/>
            <person name="Gargeya S."/>
            <person name="Fitzgerald M."/>
            <person name="Haas B."/>
            <person name="Abouelleil A."/>
            <person name="Alvarado L."/>
            <person name="Arachchi H.M."/>
            <person name="Berlin A."/>
            <person name="Brown A."/>
            <person name="Chapman S.B."/>
            <person name="Chen Z."/>
            <person name="Dunbar C."/>
            <person name="Freedman E."/>
            <person name="Gearin G."/>
            <person name="Gellesch M."/>
            <person name="Goldberg J."/>
            <person name="Griggs A."/>
            <person name="Gujja S."/>
            <person name="Heilman E."/>
            <person name="Heiman D."/>
            <person name="Howarth C."/>
            <person name="Larson L."/>
            <person name="Lui A."/>
            <person name="MacDonald P.J.P."/>
            <person name="Mehta T."/>
            <person name="Montmayeur A."/>
            <person name="Murphy C."/>
            <person name="Neiman D."/>
            <person name="Pearson M."/>
            <person name="Priest M."/>
            <person name="Roberts A."/>
            <person name="Saif S."/>
            <person name="Shea T."/>
            <person name="Shenoy N."/>
            <person name="Sisk P."/>
            <person name="Stolte C."/>
            <person name="Sykes S."/>
            <person name="White J."/>
            <person name="Yandava C."/>
            <person name="Nusbaum C."/>
            <person name="Birren B."/>
        </authorList>
    </citation>
    <scope>NUCLEOTIDE SEQUENCE [LARGE SCALE GENOMIC DNA]</scope>
    <source>
        <strain evidence="2 3">29_1</strain>
    </source>
</reference>
<dbReference type="HOGENOM" id="CLU_1040957_0_0_9"/>
<dbReference type="RefSeq" id="WP_008788466.1">
    <property type="nucleotide sequence ID" value="NZ_AKCB01000002.1"/>
</dbReference>
<evidence type="ECO:0000313" key="2">
    <source>
        <dbReference type="EMBL" id="EFW05402.1"/>
    </source>
</evidence>
<dbReference type="GeneID" id="78230982"/>
<gene>
    <name evidence="2" type="ORF">HMPREF9488_01350</name>
</gene>
<accession>E7G9B2</accession>
<proteinExistence type="predicted"/>
<dbReference type="STRING" id="100884.GCA_000269565_03194"/>
<evidence type="ECO:0000256" key="1">
    <source>
        <dbReference type="SAM" id="Phobius"/>
    </source>
</evidence>
<organism evidence="2 3">
    <name type="scientific">Coprobacillus cateniformis</name>
    <dbReference type="NCBI Taxonomy" id="100884"/>
    <lineage>
        <taxon>Bacteria</taxon>
        <taxon>Bacillati</taxon>
        <taxon>Bacillota</taxon>
        <taxon>Erysipelotrichia</taxon>
        <taxon>Erysipelotrichales</taxon>
        <taxon>Coprobacillaceae</taxon>
        <taxon>Coprobacillus</taxon>
    </lineage>
</organism>
<name>E7G9B2_9FIRM</name>
<sequence length="267" mass="32343">MLQKKQLLFSGQEINCYIYEDDNQKYYGYEFMDQNIFYILLPYQESWRFQVTLAYQYPIILFSNYHDERSVFKDIHHLPIERRFQLCLSFLEKIMTLQLSDSEIYFFCDENNLWFDKDFNCELFYMPQVLRLTTTMTHQHMLICLSQFLFQHIQLDTVIPQDELSLYNLEYITFYQRVVHRQDFTSIMDIYDTLYQASRTYQHMEKTEWSLMSQYSKIMVVVVKAALVMIVCLYAFYAIVMVKNMLTKDYKGMYQIGNQNIAEVGDP</sequence>
<evidence type="ECO:0000313" key="3">
    <source>
        <dbReference type="Proteomes" id="UP000003157"/>
    </source>
</evidence>
<keyword evidence="1" id="KW-0472">Membrane</keyword>
<dbReference type="Proteomes" id="UP000003157">
    <property type="component" value="Unassembled WGS sequence"/>
</dbReference>
<keyword evidence="3" id="KW-1185">Reference proteome</keyword>
<comment type="caution">
    <text evidence="2">The sequence shown here is derived from an EMBL/GenBank/DDBJ whole genome shotgun (WGS) entry which is preliminary data.</text>
</comment>
<feature type="transmembrane region" description="Helical" evidence="1">
    <location>
        <begin position="218"/>
        <end position="240"/>
    </location>
</feature>
<keyword evidence="1" id="KW-1133">Transmembrane helix</keyword>
<keyword evidence="1" id="KW-0812">Transmembrane</keyword>
<dbReference type="AlphaFoldDB" id="E7G9B2"/>